<dbReference type="EMBL" id="MT012609">
    <property type="protein sequence ID" value="QPA18391.1"/>
    <property type="molecule type" value="mRNA"/>
</dbReference>
<comment type="subcellular location">
    <subcellularLocation>
        <location evidence="10">Endomembrane system</location>
        <topology evidence="10">Single-pass type I membrane protein</topology>
    </subcellularLocation>
    <subcellularLocation>
        <location evidence="1">Endoplasmic reticulum</location>
    </subcellularLocation>
    <subcellularLocation>
        <location evidence="12">Membrane</location>
        <topology evidence="12">Single-pass membrane protein</topology>
    </subcellularLocation>
</comment>
<proteinExistence type="evidence at transcript level"/>
<name>A0A873P532_TRIVP</name>
<dbReference type="InterPro" id="IPR002213">
    <property type="entry name" value="UDP_glucos_trans"/>
</dbReference>
<comment type="similarity">
    <text evidence="2 11">Belongs to the UDP-glycosyltransferase family.</text>
</comment>
<keyword evidence="4 11" id="KW-0808">Transferase</keyword>
<evidence type="ECO:0000256" key="3">
    <source>
        <dbReference type="ARBA" id="ARBA00022676"/>
    </source>
</evidence>
<dbReference type="FunFam" id="3.40.50.2000:FF:000050">
    <property type="entry name" value="UDP-glucuronosyltransferase"/>
    <property type="match status" value="1"/>
</dbReference>
<dbReference type="GO" id="GO:0005783">
    <property type="term" value="C:endoplasmic reticulum"/>
    <property type="evidence" value="ECO:0007669"/>
    <property type="project" value="UniProtKB-SubCell"/>
</dbReference>
<keyword evidence="9" id="KW-0325">Glycoprotein</keyword>
<evidence type="ECO:0000256" key="11">
    <source>
        <dbReference type="RuleBase" id="RU003718"/>
    </source>
</evidence>
<keyword evidence="5" id="KW-0812">Transmembrane</keyword>
<gene>
    <name evidence="13" type="primary">UGT352V1</name>
</gene>
<evidence type="ECO:0000313" key="13">
    <source>
        <dbReference type="EMBL" id="QPA18391.1"/>
    </source>
</evidence>
<dbReference type="Gene3D" id="3.40.50.2000">
    <property type="entry name" value="Glycogen Phosphorylase B"/>
    <property type="match status" value="1"/>
</dbReference>
<dbReference type="PANTHER" id="PTHR48043">
    <property type="entry name" value="EG:EG0003.4 PROTEIN-RELATED"/>
    <property type="match status" value="1"/>
</dbReference>
<protein>
    <recommendedName>
        <fullName evidence="12">UDP-glucuronosyltransferase</fullName>
        <ecNumber evidence="12">2.4.1.17</ecNumber>
    </recommendedName>
</protein>
<dbReference type="InterPro" id="IPR050271">
    <property type="entry name" value="UDP-glycosyltransferase"/>
</dbReference>
<evidence type="ECO:0000256" key="6">
    <source>
        <dbReference type="ARBA" id="ARBA00022824"/>
    </source>
</evidence>
<evidence type="ECO:0000256" key="10">
    <source>
        <dbReference type="ARBA" id="ARBA00046288"/>
    </source>
</evidence>
<reference evidence="13" key="2">
    <citation type="journal article" name="BMC Genomics">
        <title>Host plant adaptation in the polyphagous whitefly, Trialeurodes vaporariorum, is associated with transcriptional plasticity and altered sensitivity to insecticides.</title>
        <authorList>
            <person name="Pym A."/>
            <person name="Singh K.S."/>
            <person name="Nordgren A."/>
            <person name="Davies T.G.E."/>
            <person name="Zimmer C.T."/>
            <person name="Elias J."/>
            <person name="Slater R."/>
            <person name="Bass C."/>
        </authorList>
    </citation>
    <scope>NUCLEOTIDE SEQUENCE</scope>
</reference>
<evidence type="ECO:0000256" key="12">
    <source>
        <dbReference type="RuleBase" id="RU362059"/>
    </source>
</evidence>
<keyword evidence="6" id="KW-0256">Endoplasmic reticulum</keyword>
<dbReference type="Pfam" id="PF00201">
    <property type="entry name" value="UDPGT"/>
    <property type="match status" value="1"/>
</dbReference>
<dbReference type="PROSITE" id="PS00375">
    <property type="entry name" value="UDPGT"/>
    <property type="match status" value="1"/>
</dbReference>
<evidence type="ECO:0000256" key="5">
    <source>
        <dbReference type="ARBA" id="ARBA00022692"/>
    </source>
</evidence>
<dbReference type="InterPro" id="IPR035595">
    <property type="entry name" value="UDP_glycos_trans_CS"/>
</dbReference>
<evidence type="ECO:0000256" key="1">
    <source>
        <dbReference type="ARBA" id="ARBA00004240"/>
    </source>
</evidence>
<dbReference type="SUPFAM" id="SSF53756">
    <property type="entry name" value="UDP-Glycosyltransferase/glycogen phosphorylase"/>
    <property type="match status" value="1"/>
</dbReference>
<dbReference type="CDD" id="cd03784">
    <property type="entry name" value="GT1_Gtf-like"/>
    <property type="match status" value="1"/>
</dbReference>
<evidence type="ECO:0000256" key="9">
    <source>
        <dbReference type="ARBA" id="ARBA00023180"/>
    </source>
</evidence>
<organism evidence="13">
    <name type="scientific">Trialeurodes vaporariorum</name>
    <name type="common">Greenhouse whitefly</name>
    <name type="synonym">Aleyrodes vaporariorum</name>
    <dbReference type="NCBI Taxonomy" id="88556"/>
    <lineage>
        <taxon>Eukaryota</taxon>
        <taxon>Metazoa</taxon>
        <taxon>Ecdysozoa</taxon>
        <taxon>Arthropoda</taxon>
        <taxon>Hexapoda</taxon>
        <taxon>Insecta</taxon>
        <taxon>Pterygota</taxon>
        <taxon>Neoptera</taxon>
        <taxon>Paraneoptera</taxon>
        <taxon>Hemiptera</taxon>
        <taxon>Sternorrhyncha</taxon>
        <taxon>Aleyrodoidea</taxon>
        <taxon>Aleyrodidae</taxon>
        <taxon>Aleyrodinae</taxon>
        <taxon>Trialeurodes</taxon>
    </lineage>
</organism>
<reference evidence="13" key="1">
    <citation type="submission" date="2020-01" db="EMBL/GenBank/DDBJ databases">
        <authorList>
            <person name="Pym A.M."/>
            <person name="Bass C."/>
            <person name="Singh K.S."/>
        </authorList>
    </citation>
    <scope>NUCLEOTIDE SEQUENCE</scope>
</reference>
<keyword evidence="7" id="KW-1133">Transmembrane helix</keyword>
<dbReference type="GO" id="GO:0015020">
    <property type="term" value="F:glucuronosyltransferase activity"/>
    <property type="evidence" value="ECO:0007669"/>
    <property type="project" value="UniProtKB-EC"/>
</dbReference>
<keyword evidence="3 11" id="KW-0328">Glycosyltransferase</keyword>
<dbReference type="AlphaFoldDB" id="A0A873P532"/>
<evidence type="ECO:0000256" key="4">
    <source>
        <dbReference type="ARBA" id="ARBA00022679"/>
    </source>
</evidence>
<dbReference type="PANTHER" id="PTHR48043:SF145">
    <property type="entry name" value="FI06409P-RELATED"/>
    <property type="match status" value="1"/>
</dbReference>
<evidence type="ECO:0000256" key="2">
    <source>
        <dbReference type="ARBA" id="ARBA00009995"/>
    </source>
</evidence>
<evidence type="ECO:0000256" key="8">
    <source>
        <dbReference type="ARBA" id="ARBA00023136"/>
    </source>
</evidence>
<sequence length="512" mass="58481">MHSHQQPATALTEALIKRGHQLVVIGPRVVPGMENNYTFVDSSFGNSTRPWNSLFNRRLTKWDLLEIIPEEVERTKSFFEGEKVHKFLREKEHIIFDVVIGESWLMSYVCGITQLLARGKPIIGFSSLPNQPFCEESLGSINHLSFVPLYDPYTDRMSIWQKLNNWFTAFYIRRKLLHIFKIKIQQFFDEKFGPGLEYQVDSCSHMLDLQLIASNFLYGYPRLLSPNVIELGPMHIKPPEKLPQRIQDWLDRAEKGVIYFSFGTNMLSKNLPADALSNFLKVFKELPIGYRVLWKWEKDGEIPGQSENILVEKWLPQQSVLAHPKVKAFITQGGLQSFQEAVHFEVPLIGTPWFFDQMKNVAKIVDAGIGVQLNPEQLHSYEDIKIAVLTVLLNGSFAANMKRLSAISKDFTSTALDKAVFWVEHVAKHGGAPHLRPSTADTTYFEFFCLDILSVILVISLIDIGICFSASGEINDDAESSSPVRYLVLRFVIHQSELNLMKLTNETNRPFS</sequence>
<dbReference type="EC" id="2.4.1.17" evidence="12"/>
<accession>A0A873P532</accession>
<keyword evidence="8" id="KW-0472">Membrane</keyword>
<comment type="catalytic activity">
    <reaction evidence="12">
        <text>glucuronate acceptor + UDP-alpha-D-glucuronate = acceptor beta-D-glucuronoside + UDP + H(+)</text>
        <dbReference type="Rhea" id="RHEA:21032"/>
        <dbReference type="ChEBI" id="CHEBI:15378"/>
        <dbReference type="ChEBI" id="CHEBI:58052"/>
        <dbReference type="ChEBI" id="CHEBI:58223"/>
        <dbReference type="ChEBI" id="CHEBI:132367"/>
        <dbReference type="ChEBI" id="CHEBI:132368"/>
        <dbReference type="EC" id="2.4.1.17"/>
    </reaction>
</comment>
<dbReference type="GO" id="GO:0016020">
    <property type="term" value="C:membrane"/>
    <property type="evidence" value="ECO:0007669"/>
    <property type="project" value="UniProtKB-SubCell"/>
</dbReference>
<evidence type="ECO:0000256" key="7">
    <source>
        <dbReference type="ARBA" id="ARBA00022989"/>
    </source>
</evidence>